<keyword evidence="2" id="KW-0472">Membrane</keyword>
<dbReference type="EMBL" id="JACICE010000001">
    <property type="protein sequence ID" value="MBB3774368.1"/>
    <property type="molecule type" value="Genomic_DNA"/>
</dbReference>
<dbReference type="OrthoDB" id="7159357at2"/>
<dbReference type="Proteomes" id="UP000430021">
    <property type="component" value="Unassembled WGS sequence"/>
</dbReference>
<dbReference type="NCBIfam" id="TIGR02098">
    <property type="entry name" value="MJ0042_CXXC"/>
    <property type="match status" value="1"/>
</dbReference>
<dbReference type="AlphaFoldDB" id="A0A6I4UHM1"/>
<keyword evidence="2" id="KW-1133">Transmembrane helix</keyword>
<evidence type="ECO:0000313" key="4">
    <source>
        <dbReference type="EMBL" id="MBB3774368.1"/>
    </source>
</evidence>
<keyword evidence="2" id="KW-0812">Transmembrane</keyword>
<gene>
    <name evidence="4" type="ORF">FHS52_000311</name>
    <name evidence="5" type="ORF">GRI59_05025</name>
</gene>
<protein>
    <submittedName>
        <fullName evidence="5">Thioredoxin</fullName>
    </submittedName>
    <submittedName>
        <fullName evidence="4">Zn finger-like uncharacterized protein</fullName>
    </submittedName>
</protein>
<reference evidence="4 7" key="2">
    <citation type="submission" date="2020-08" db="EMBL/GenBank/DDBJ databases">
        <title>Genomic Encyclopedia of Type Strains, Phase IV (KMG-IV): sequencing the most valuable type-strain genomes for metagenomic binning, comparative biology and taxonomic classification.</title>
        <authorList>
            <person name="Goeker M."/>
        </authorList>
    </citation>
    <scope>NUCLEOTIDE SEQUENCE [LARGE SCALE GENOMIC DNA]</scope>
    <source>
        <strain evidence="4 7">DSM 8510</strain>
    </source>
</reference>
<evidence type="ECO:0000313" key="7">
    <source>
        <dbReference type="Proteomes" id="UP000548685"/>
    </source>
</evidence>
<feature type="compositionally biased region" description="Pro residues" evidence="1">
    <location>
        <begin position="77"/>
        <end position="90"/>
    </location>
</feature>
<keyword evidence="7" id="KW-1185">Reference proteome</keyword>
<dbReference type="RefSeq" id="WP_160760062.1">
    <property type="nucleotide sequence ID" value="NZ_BAAADZ010000002.1"/>
</dbReference>
<evidence type="ECO:0000256" key="1">
    <source>
        <dbReference type="SAM" id="MobiDB-lite"/>
    </source>
</evidence>
<dbReference type="EMBL" id="WTYB01000001">
    <property type="protein sequence ID" value="MXP37978.1"/>
    <property type="molecule type" value="Genomic_DNA"/>
</dbReference>
<evidence type="ECO:0000256" key="2">
    <source>
        <dbReference type="SAM" id="Phobius"/>
    </source>
</evidence>
<feature type="region of interest" description="Disordered" evidence="1">
    <location>
        <begin position="128"/>
        <end position="157"/>
    </location>
</feature>
<dbReference type="Proteomes" id="UP000548685">
    <property type="component" value="Unassembled WGS sequence"/>
</dbReference>
<feature type="transmembrane region" description="Helical" evidence="2">
    <location>
        <begin position="182"/>
        <end position="205"/>
    </location>
</feature>
<evidence type="ECO:0000259" key="3">
    <source>
        <dbReference type="Pfam" id="PF13717"/>
    </source>
</evidence>
<proteinExistence type="predicted"/>
<reference evidence="5 6" key="1">
    <citation type="submission" date="2019-12" db="EMBL/GenBank/DDBJ databases">
        <title>Genomic-based taxomic classification of the family Erythrobacteraceae.</title>
        <authorList>
            <person name="Xu L."/>
        </authorList>
    </citation>
    <scope>NUCLEOTIDE SEQUENCE [LARGE SCALE GENOMIC DNA]</scope>
    <source>
        <strain evidence="5 6">JCM 10282</strain>
    </source>
</reference>
<accession>A0A6I4UHM1</accession>
<comment type="caution">
    <text evidence="5">The sequence shown here is derived from an EMBL/GenBank/DDBJ whole genome shotgun (WGS) entry which is preliminary data.</text>
</comment>
<feature type="domain" description="Zinc finger/thioredoxin putative" evidence="3">
    <location>
        <begin position="1"/>
        <end position="36"/>
    </location>
</feature>
<organism evidence="5 6">
    <name type="scientific">Erythrobacter ramosus</name>
    <dbReference type="NCBI Taxonomy" id="35811"/>
    <lineage>
        <taxon>Bacteria</taxon>
        <taxon>Pseudomonadati</taxon>
        <taxon>Pseudomonadota</taxon>
        <taxon>Alphaproteobacteria</taxon>
        <taxon>Sphingomonadales</taxon>
        <taxon>Erythrobacteraceae</taxon>
        <taxon>Erythrobacter/Porphyrobacter group</taxon>
        <taxon>Erythrobacter</taxon>
    </lineage>
</organism>
<feature type="region of interest" description="Disordered" evidence="1">
    <location>
        <begin position="36"/>
        <end position="113"/>
    </location>
</feature>
<dbReference type="InterPro" id="IPR011723">
    <property type="entry name" value="Znf/thioredoxin_put"/>
</dbReference>
<evidence type="ECO:0000313" key="6">
    <source>
        <dbReference type="Proteomes" id="UP000430021"/>
    </source>
</evidence>
<name>A0A6I4UHM1_9SPHN</name>
<dbReference type="Pfam" id="PF13717">
    <property type="entry name" value="Zn_ribbon_4"/>
    <property type="match status" value="1"/>
</dbReference>
<evidence type="ECO:0000313" key="5">
    <source>
        <dbReference type="EMBL" id="MXP37978.1"/>
    </source>
</evidence>
<sequence length="316" mass="33260">MIIACPACGTRYAVPDAAIGSEGRTVRCAKCKHSWFQDPPPSPEGAAPSEAPPSAPGEPAATQPAPPPVAEPAVVASPPPSPAPFAPAPEPETAGPSVSHWRSPEPPAAPNDTGEYAAVVAQASRRGFGTRGETPVEAAPPEPPAIADDMPDPPFGDDDEDGGSQFGYRAPFTRRRNTLRMWTLAAMLFAAMVLGTIVAVNYYGLPEWVPISRPTFGVSRPGLELDFPPAEQKKKMLETGEEIFGVRGTITNNGRESVDVPNLLVVFSDRRDRNIGDWPITPAKRSLAPGETINVTQAITNIPPGAAKAAIGWAPN</sequence>